<keyword evidence="8" id="KW-1185">Reference proteome</keyword>
<dbReference type="STRING" id="1122180.Lokhon_01528"/>
<gene>
    <name evidence="7" type="ORF">Lokhon_01528</name>
</gene>
<dbReference type="Proteomes" id="UP000025047">
    <property type="component" value="Unassembled WGS sequence"/>
</dbReference>
<keyword evidence="4" id="KW-0472">Membrane</keyword>
<evidence type="ECO:0000256" key="5">
    <source>
        <dbReference type="ARBA" id="ARBA00023237"/>
    </source>
</evidence>
<dbReference type="EMBL" id="APGJ01000004">
    <property type="protein sequence ID" value="EYD72725.1"/>
    <property type="molecule type" value="Genomic_DNA"/>
</dbReference>
<evidence type="ECO:0000256" key="3">
    <source>
        <dbReference type="ARBA" id="ARBA00022729"/>
    </source>
</evidence>
<keyword evidence="5" id="KW-0998">Cell outer membrane</keyword>
<dbReference type="eggNOG" id="COG3713">
    <property type="taxonomic scope" value="Bacteria"/>
</dbReference>
<dbReference type="InterPro" id="IPR010583">
    <property type="entry name" value="MipA"/>
</dbReference>
<evidence type="ECO:0000256" key="4">
    <source>
        <dbReference type="ARBA" id="ARBA00023136"/>
    </source>
</evidence>
<dbReference type="HOGENOM" id="CLU_062990_2_1_5"/>
<name>A0A017HEI8_9RHOB</name>
<evidence type="ECO:0008006" key="9">
    <source>
        <dbReference type="Google" id="ProtNLM"/>
    </source>
</evidence>
<reference evidence="7 8" key="1">
    <citation type="submission" date="2013-03" db="EMBL/GenBank/DDBJ databases">
        <authorList>
            <person name="Fiebig A."/>
            <person name="Goeker M."/>
            <person name="Klenk H.-P.P."/>
        </authorList>
    </citation>
    <scope>NUCLEOTIDE SEQUENCE [LARGE SCALE GENOMIC DNA]</scope>
    <source>
        <strain evidence="7 8">DSM 17492</strain>
    </source>
</reference>
<evidence type="ECO:0000256" key="1">
    <source>
        <dbReference type="ARBA" id="ARBA00004442"/>
    </source>
</evidence>
<proteinExistence type="inferred from homology"/>
<sequence length="259" mass="27725">MRRLPLLALALAPMPAMAGALDQPVAAPVATVVPQPAAPARRLAFTLRGGVKVSPEYFGAEDYETGPDFGFSIDRMRFGPFDIGSDDPDFISEGFGIRGAFRFIGERDADDVENVAGLDDIDAALEVGLGLSYDTRAFGVFADLRRGFGGHESFVAEIGADAYLRPNDALTLRAGPRALFAEDDYAQTYFGAPGFQADGGLISVGVEIGAIYAFDDTWGLDGAITYEQLQGDAADSPISLDDDQYTARIGLTRKVDFRF</sequence>
<keyword evidence="3 6" id="KW-0732">Signal</keyword>
<comment type="subcellular location">
    <subcellularLocation>
        <location evidence="1">Cell outer membrane</location>
    </subcellularLocation>
</comment>
<evidence type="ECO:0000313" key="7">
    <source>
        <dbReference type="EMBL" id="EYD72725.1"/>
    </source>
</evidence>
<dbReference type="AlphaFoldDB" id="A0A017HEI8"/>
<comment type="caution">
    <text evidence="7">The sequence shown here is derived from an EMBL/GenBank/DDBJ whole genome shotgun (WGS) entry which is preliminary data.</text>
</comment>
<dbReference type="Pfam" id="PF06629">
    <property type="entry name" value="MipA"/>
    <property type="match status" value="1"/>
</dbReference>
<dbReference type="PATRIC" id="fig|1122180.6.peg.1507"/>
<organism evidence="7 8">
    <name type="scientific">Limimaricola hongkongensis DSM 17492</name>
    <dbReference type="NCBI Taxonomy" id="1122180"/>
    <lineage>
        <taxon>Bacteria</taxon>
        <taxon>Pseudomonadati</taxon>
        <taxon>Pseudomonadota</taxon>
        <taxon>Alphaproteobacteria</taxon>
        <taxon>Rhodobacterales</taxon>
        <taxon>Paracoccaceae</taxon>
        <taxon>Limimaricola</taxon>
    </lineage>
</organism>
<evidence type="ECO:0000313" key="8">
    <source>
        <dbReference type="Proteomes" id="UP000025047"/>
    </source>
</evidence>
<feature type="signal peptide" evidence="6">
    <location>
        <begin position="1"/>
        <end position="18"/>
    </location>
</feature>
<comment type="similarity">
    <text evidence="2">Belongs to the MipA/OmpV family.</text>
</comment>
<dbReference type="PANTHER" id="PTHR38776">
    <property type="entry name" value="MLTA-INTERACTING PROTEIN-RELATED"/>
    <property type="match status" value="1"/>
</dbReference>
<dbReference type="RefSeq" id="WP_017929007.1">
    <property type="nucleotide sequence ID" value="NZ_KB822999.1"/>
</dbReference>
<evidence type="ECO:0000256" key="2">
    <source>
        <dbReference type="ARBA" id="ARBA00005722"/>
    </source>
</evidence>
<evidence type="ECO:0000256" key="6">
    <source>
        <dbReference type="SAM" id="SignalP"/>
    </source>
</evidence>
<protein>
    <recommendedName>
        <fullName evidence="9">MltA-interacting MipA</fullName>
    </recommendedName>
</protein>
<dbReference type="GO" id="GO:0009279">
    <property type="term" value="C:cell outer membrane"/>
    <property type="evidence" value="ECO:0007669"/>
    <property type="project" value="UniProtKB-SubCell"/>
</dbReference>
<feature type="chain" id="PRO_5001493061" description="MltA-interacting MipA" evidence="6">
    <location>
        <begin position="19"/>
        <end position="259"/>
    </location>
</feature>
<accession>A0A017HEI8</accession>
<dbReference type="PANTHER" id="PTHR38776:SF1">
    <property type="entry name" value="MLTA-INTERACTING PROTEIN-RELATED"/>
    <property type="match status" value="1"/>
</dbReference>